<feature type="active site" description="Proton donor" evidence="5">
    <location>
        <position position="231"/>
    </location>
</feature>
<evidence type="ECO:0000256" key="1">
    <source>
        <dbReference type="ARBA" id="ARBA00022651"/>
    </source>
</evidence>
<dbReference type="PROSITE" id="PS51257">
    <property type="entry name" value="PROKAR_LIPOPROTEIN"/>
    <property type="match status" value="1"/>
</dbReference>
<name>A0A916K190_9BACL</name>
<dbReference type="InterPro" id="IPR006710">
    <property type="entry name" value="Glyco_hydro_43"/>
</dbReference>
<dbReference type="GO" id="GO:0004553">
    <property type="term" value="F:hydrolase activity, hydrolyzing O-glycosyl compounds"/>
    <property type="evidence" value="ECO:0007669"/>
    <property type="project" value="InterPro"/>
</dbReference>
<evidence type="ECO:0000259" key="9">
    <source>
        <dbReference type="Pfam" id="PF24135"/>
    </source>
</evidence>
<dbReference type="RefSeq" id="WP_218092508.1">
    <property type="nucleotide sequence ID" value="NZ_CAJVAS010000010.1"/>
</dbReference>
<evidence type="ECO:0000256" key="8">
    <source>
        <dbReference type="SAM" id="SignalP"/>
    </source>
</evidence>
<evidence type="ECO:0000256" key="7">
    <source>
        <dbReference type="RuleBase" id="RU361187"/>
    </source>
</evidence>
<dbReference type="InterPro" id="IPR052176">
    <property type="entry name" value="Glycosyl_Hydrlase_43_Enz"/>
</dbReference>
<dbReference type="PANTHER" id="PTHR43772">
    <property type="entry name" value="ENDO-1,4-BETA-XYLANASE"/>
    <property type="match status" value="1"/>
</dbReference>
<evidence type="ECO:0000256" key="5">
    <source>
        <dbReference type="PIRSR" id="PIRSR606710-1"/>
    </source>
</evidence>
<evidence type="ECO:0000256" key="3">
    <source>
        <dbReference type="ARBA" id="ARBA00023277"/>
    </source>
</evidence>
<gene>
    <name evidence="10" type="ORF">PAESOLCIP111_02737</name>
</gene>
<feature type="domain" description="DUF7402" evidence="9">
    <location>
        <begin position="356"/>
        <end position="488"/>
    </location>
</feature>
<evidence type="ECO:0000256" key="2">
    <source>
        <dbReference type="ARBA" id="ARBA00022801"/>
    </source>
</evidence>
<feature type="site" description="Important for catalytic activity, responsible for pKa modulation of the active site Glu and correct orientation of both the proton donor and substrate" evidence="6">
    <location>
        <position position="164"/>
    </location>
</feature>
<dbReference type="Proteomes" id="UP000693672">
    <property type="component" value="Unassembled WGS sequence"/>
</dbReference>
<keyword evidence="4 7" id="KW-0326">Glycosidase</keyword>
<dbReference type="PANTHER" id="PTHR43772:SF2">
    <property type="entry name" value="PUTATIVE (AFU_ORTHOLOGUE AFUA_2G04480)-RELATED"/>
    <property type="match status" value="1"/>
</dbReference>
<comment type="similarity">
    <text evidence="7">Belongs to the glycosyl hydrolase 43 family.</text>
</comment>
<evidence type="ECO:0000313" key="10">
    <source>
        <dbReference type="EMBL" id="CAG7625544.1"/>
    </source>
</evidence>
<organism evidence="10 11">
    <name type="scientific">Paenibacillus solanacearum</name>
    <dbReference type="NCBI Taxonomy" id="2048548"/>
    <lineage>
        <taxon>Bacteria</taxon>
        <taxon>Bacillati</taxon>
        <taxon>Bacillota</taxon>
        <taxon>Bacilli</taxon>
        <taxon>Bacillales</taxon>
        <taxon>Paenibacillaceae</taxon>
        <taxon>Paenibacillus</taxon>
    </lineage>
</organism>
<keyword evidence="2 7" id="KW-0378">Hydrolase</keyword>
<keyword evidence="3" id="KW-0119">Carbohydrate metabolism</keyword>
<keyword evidence="8" id="KW-0732">Signal</keyword>
<dbReference type="CDD" id="cd08991">
    <property type="entry name" value="GH43_HoAraf43-like"/>
    <property type="match status" value="1"/>
</dbReference>
<dbReference type="EMBL" id="CAJVAS010000010">
    <property type="protein sequence ID" value="CAG7625544.1"/>
    <property type="molecule type" value="Genomic_DNA"/>
</dbReference>
<evidence type="ECO:0000313" key="11">
    <source>
        <dbReference type="Proteomes" id="UP000693672"/>
    </source>
</evidence>
<feature type="chain" id="PRO_5038820535" description="DUF7402 domain-containing protein" evidence="8">
    <location>
        <begin position="25"/>
        <end position="497"/>
    </location>
</feature>
<keyword evidence="1" id="KW-0858">Xylan degradation</keyword>
<dbReference type="Pfam" id="PF24135">
    <property type="entry name" value="DUF7402"/>
    <property type="match status" value="1"/>
</dbReference>
<dbReference type="GO" id="GO:0045493">
    <property type="term" value="P:xylan catabolic process"/>
    <property type="evidence" value="ECO:0007669"/>
    <property type="project" value="UniProtKB-KW"/>
</dbReference>
<accession>A0A916K190</accession>
<evidence type="ECO:0000256" key="4">
    <source>
        <dbReference type="ARBA" id="ARBA00023295"/>
    </source>
</evidence>
<dbReference type="Pfam" id="PF04616">
    <property type="entry name" value="Glyco_hydro_43"/>
    <property type="match status" value="1"/>
</dbReference>
<reference evidence="10" key="1">
    <citation type="submission" date="2021-06" db="EMBL/GenBank/DDBJ databases">
        <authorList>
            <person name="Criscuolo A."/>
        </authorList>
    </citation>
    <scope>NUCLEOTIDE SEQUENCE</scope>
    <source>
        <strain evidence="10">CIP111600</strain>
    </source>
</reference>
<dbReference type="InterPro" id="IPR055826">
    <property type="entry name" value="DUF7402"/>
</dbReference>
<evidence type="ECO:0000256" key="6">
    <source>
        <dbReference type="PIRSR" id="PIRSR606710-2"/>
    </source>
</evidence>
<keyword evidence="11" id="KW-1185">Reference proteome</keyword>
<feature type="active site" description="Proton acceptor" evidence="5">
    <location>
        <position position="57"/>
    </location>
</feature>
<protein>
    <recommendedName>
        <fullName evidence="9">DUF7402 domain-containing protein</fullName>
    </recommendedName>
</protein>
<sequence length="497" mass="54358">MNAVAKKRIRRWFGFLLSCQLLLAGCSMKEAPSSVKEASDSAPPAYYQNPLLKNAADPGVLKASDGKYYAYPTGGNKFEAYSSRDLVHWSKEGVALSGKELKWANTKFWAPEVIERSGKYYMFFSAAADDGVPKISVAVSDSPKGPFKHPSEKPLFDFGVGTIDPYIFQDDDGKTYMYYTKNLFEVGDHKESHIYVAELAPDLLSVKGEPKLLLKPEQAWEVASGKMRWNEGSFVLKRNGTYYLMYSANCYCGRAYAVGYATSKQATGPFTKYANNPILNAPYKEVSGTGHHSVTASPDGKELFIVYHTHIDPAKGGGARQLNIDRMGIAPDGTLYVNGPTMTKQPMPSGVSEWSNIAPEATVTASSANKSFPADNVKDGMYAMAVKNGKGEWVTEGEPEGSWIKLDWSSPREISDVLLYDSADTRRALLSGKLYVDGDKTPLTVTFPKEPGAAAIVTVGRKNVKSLKLVIDQTLLAGKETGLAEMIVLGKDHILKQ</sequence>
<dbReference type="AlphaFoldDB" id="A0A916K190"/>
<proteinExistence type="inferred from homology"/>
<comment type="caution">
    <text evidence="10">The sequence shown here is derived from an EMBL/GenBank/DDBJ whole genome shotgun (WGS) entry which is preliminary data.</text>
</comment>
<keyword evidence="1" id="KW-0624">Polysaccharide degradation</keyword>
<feature type="signal peptide" evidence="8">
    <location>
        <begin position="1"/>
        <end position="24"/>
    </location>
</feature>